<dbReference type="Proteomes" id="UP001178507">
    <property type="component" value="Unassembled WGS sequence"/>
</dbReference>
<evidence type="ECO:0000313" key="4">
    <source>
        <dbReference type="EMBL" id="CAJ1378517.1"/>
    </source>
</evidence>
<evidence type="ECO:0000256" key="1">
    <source>
        <dbReference type="ARBA" id="ARBA00022737"/>
    </source>
</evidence>
<organism evidence="4 5">
    <name type="scientific">Effrenium voratum</name>
    <dbReference type="NCBI Taxonomy" id="2562239"/>
    <lineage>
        <taxon>Eukaryota</taxon>
        <taxon>Sar</taxon>
        <taxon>Alveolata</taxon>
        <taxon>Dinophyceae</taxon>
        <taxon>Suessiales</taxon>
        <taxon>Symbiodiniaceae</taxon>
        <taxon>Effrenium</taxon>
    </lineage>
</organism>
<feature type="compositionally biased region" description="Acidic residues" evidence="3">
    <location>
        <begin position="648"/>
        <end position="657"/>
    </location>
</feature>
<comment type="caution">
    <text evidence="4">The sequence shown here is derived from an EMBL/GenBank/DDBJ whole genome shotgun (WGS) entry which is preliminary data.</text>
</comment>
<protein>
    <recommendedName>
        <fullName evidence="6">Pentatricopeptide repeat-containing protein, chloroplastic</fullName>
    </recommendedName>
</protein>
<evidence type="ECO:0000313" key="5">
    <source>
        <dbReference type="Proteomes" id="UP001178507"/>
    </source>
</evidence>
<dbReference type="InterPro" id="IPR011990">
    <property type="entry name" value="TPR-like_helical_dom_sf"/>
</dbReference>
<dbReference type="Gene3D" id="1.25.40.10">
    <property type="entry name" value="Tetratricopeptide repeat domain"/>
    <property type="match status" value="3"/>
</dbReference>
<feature type="compositionally biased region" description="Gly residues" evidence="3">
    <location>
        <begin position="694"/>
        <end position="705"/>
    </location>
</feature>
<feature type="region of interest" description="Disordered" evidence="3">
    <location>
        <begin position="647"/>
        <end position="734"/>
    </location>
</feature>
<keyword evidence="1" id="KW-0677">Repeat</keyword>
<feature type="repeat" description="PPR" evidence="2">
    <location>
        <begin position="54"/>
        <end position="88"/>
    </location>
</feature>
<evidence type="ECO:0000256" key="3">
    <source>
        <dbReference type="SAM" id="MobiDB-lite"/>
    </source>
</evidence>
<proteinExistence type="predicted"/>
<evidence type="ECO:0000256" key="2">
    <source>
        <dbReference type="PROSITE-ProRule" id="PRU00708"/>
    </source>
</evidence>
<dbReference type="EMBL" id="CAUJNA010000549">
    <property type="protein sequence ID" value="CAJ1378517.1"/>
    <property type="molecule type" value="Genomic_DNA"/>
</dbReference>
<dbReference type="PROSITE" id="PS51375">
    <property type="entry name" value="PPR"/>
    <property type="match status" value="1"/>
</dbReference>
<dbReference type="InterPro" id="IPR002885">
    <property type="entry name" value="PPR_rpt"/>
</dbReference>
<evidence type="ECO:0008006" key="6">
    <source>
        <dbReference type="Google" id="ProtNLM"/>
    </source>
</evidence>
<name>A0AA36I1H3_9DINO</name>
<dbReference type="AlphaFoldDB" id="A0AA36I1H3"/>
<dbReference type="Pfam" id="PF01535">
    <property type="entry name" value="PPR"/>
    <property type="match status" value="2"/>
</dbReference>
<dbReference type="PANTHER" id="PTHR47936">
    <property type="entry name" value="PPR_LONG DOMAIN-CONTAINING PROTEIN"/>
    <property type="match status" value="1"/>
</dbReference>
<keyword evidence="5" id="KW-1185">Reference proteome</keyword>
<dbReference type="PANTHER" id="PTHR47936:SF1">
    <property type="entry name" value="PENTATRICOPEPTIDE REPEAT-CONTAINING PROTEIN GUN1, CHLOROPLASTIC"/>
    <property type="match status" value="1"/>
</dbReference>
<sequence length="871" mass="94537">MRRTASPYAVLQSLQRFRVAGGHVVAALSALQKCAAWERALLVLRDVRNDDPQRLAAYNSTISACERSGRWPWALHLHHDMPRAKLVPDVISYSAGISACDKSARWQAALGFLAEMRARRVRRDKFVCGASISACAKGGAWQRALLLYKAALDEGIQCDAIIYGASISACERGAQWQLGLALFTLGPQTAVTCAAAVSACGKATRWSAALHLLGCGAAAEVAMCAAISACASAAQWRWALHLRSSTSFAQGAAGNGAISACGDARQWQLAFDLLEEMNASQISTRTSYNAAISACHWDMAVWLYADMRRAAISPDTITFNALLQCTERWQVALALLWDMERLKVQKNLITAAASQKLCEERQMPKTSPQNAPRAKFSLPALLLAIDHGRSVSMSQALPSLGAELDTLPFLRHLPRLWLESSRGRKKKARAALPSSRGYSGAAKDVEAGGDPLQALRRGTKAAEETEQLALQSLYARLQDLWTLDIRLHMQPIKLARDCVRFAGGAEALERQVRETRAKAVRAVRPWIELLAEPRQCREVRQAMEIMLQETREEYNTTLSMKTAKAEVVQELQDRSSQQEWMIKQLQDAVELLEDSQLCTATAAMDLELFFLDALGSPMPQELCTRAGGCLRALVRCGRAAARVLEATGEAEGEESDVPETSPEAVTSVAEEPDGEAVSCESPKEAIEADPVAGAGAGKAAQGGAGHADSAGAGAFSEAPAEDRAEDRGYPDGLEAQEPSNLLRLAPAEMYEGVPTPGFSALDSAARFRDFWRPIGYLAGIADFEKLCVPHRVAVQCQQLWLLSAGSLRNANPGDGKPGMNRAILGRFGVAGHDFAVVLNHVSVEVEVWPADLYMEKWRWSSVQLYTPGPET</sequence>
<gene>
    <name evidence="4" type="ORF">EVOR1521_LOCUS7037</name>
</gene>
<accession>A0AA36I1H3</accession>
<reference evidence="4" key="1">
    <citation type="submission" date="2023-08" db="EMBL/GenBank/DDBJ databases">
        <authorList>
            <person name="Chen Y."/>
            <person name="Shah S."/>
            <person name="Dougan E. K."/>
            <person name="Thang M."/>
            <person name="Chan C."/>
        </authorList>
    </citation>
    <scope>NUCLEOTIDE SEQUENCE</scope>
</reference>
<feature type="compositionally biased region" description="Basic and acidic residues" evidence="3">
    <location>
        <begin position="720"/>
        <end position="729"/>
    </location>
</feature>